<dbReference type="Gene3D" id="1.10.10.10">
    <property type="entry name" value="Winged helix-like DNA-binding domain superfamily/Winged helix DNA-binding domain"/>
    <property type="match status" value="1"/>
</dbReference>
<feature type="domain" description="HTH gntR-type" evidence="4">
    <location>
        <begin position="29"/>
        <end position="97"/>
    </location>
</feature>
<name>A0A4V1D8R6_9ALTE</name>
<dbReference type="PROSITE" id="PS50949">
    <property type="entry name" value="HTH_GNTR"/>
    <property type="match status" value="1"/>
</dbReference>
<dbReference type="Pfam" id="PF07702">
    <property type="entry name" value="UTRA"/>
    <property type="match status" value="1"/>
</dbReference>
<dbReference type="PRINTS" id="PR00035">
    <property type="entry name" value="HTHGNTR"/>
</dbReference>
<dbReference type="OrthoDB" id="6626198at2"/>
<dbReference type="PANTHER" id="PTHR44846:SF1">
    <property type="entry name" value="MANNOSYL-D-GLYCERATE TRANSPORT_METABOLISM SYSTEM REPRESSOR MNGR-RELATED"/>
    <property type="match status" value="1"/>
</dbReference>
<dbReference type="SMART" id="SM00866">
    <property type="entry name" value="UTRA"/>
    <property type="match status" value="1"/>
</dbReference>
<evidence type="ECO:0000256" key="3">
    <source>
        <dbReference type="ARBA" id="ARBA00023163"/>
    </source>
</evidence>
<evidence type="ECO:0000313" key="6">
    <source>
        <dbReference type="Proteomes" id="UP000298049"/>
    </source>
</evidence>
<dbReference type="InterPro" id="IPR011663">
    <property type="entry name" value="UTRA"/>
</dbReference>
<dbReference type="SMART" id="SM00345">
    <property type="entry name" value="HTH_GNTR"/>
    <property type="match status" value="1"/>
</dbReference>
<dbReference type="GO" id="GO:0003677">
    <property type="term" value="F:DNA binding"/>
    <property type="evidence" value="ECO:0007669"/>
    <property type="project" value="UniProtKB-KW"/>
</dbReference>
<evidence type="ECO:0000256" key="2">
    <source>
        <dbReference type="ARBA" id="ARBA00023125"/>
    </source>
</evidence>
<sequence length="273" mass="30444">MQNLKQLVITGRGRSRMKSAFANANVIPMPLFQQVKEAVRREILDGTYGPHEKLPSERQMMEAFSVSRITVRLALADLQREGLIFKINGKGTFVTLPKAQFDVSTLRGFGESAAQIGQEAFTELVSVTTGLPSHGVAHQLLLPKGSQVTKFQRLRYLNREPLAFDVTYAPVELGERFRSADLQHRDLFDIVENDCGMTVASARVNVEAVLCDVELAAYLNVEQSSAALHIERCVHDATGAPILYENLFYRGDRFRFGLDIDRVHLGQPLGERG</sequence>
<dbReference type="CDD" id="cd07377">
    <property type="entry name" value="WHTH_GntR"/>
    <property type="match status" value="1"/>
</dbReference>
<proteinExistence type="predicted"/>
<protein>
    <submittedName>
        <fullName evidence="5">GntR family transcriptional regulator</fullName>
    </submittedName>
</protein>
<reference evidence="5 6" key="1">
    <citation type="submission" date="2018-07" db="EMBL/GenBank/DDBJ databases">
        <title>Marsedoiliclastica nanhaica gen. nov. sp. nov., a novel marine hydrocarbonoclastic bacterium isolated from an in-situ enriched hydrocarbon-degrading consortium in deep-sea sediment.</title>
        <authorList>
            <person name="Dong C."/>
            <person name="Ma T."/>
            <person name="Liu R."/>
            <person name="Shao Z."/>
        </authorList>
    </citation>
    <scope>NUCLEOTIDE SEQUENCE [LARGE SCALE GENOMIC DNA]</scope>
    <source>
        <strain evidence="6">soil36-7</strain>
    </source>
</reference>
<dbReference type="InterPro" id="IPR000524">
    <property type="entry name" value="Tscrpt_reg_HTH_GntR"/>
</dbReference>
<keyword evidence="1" id="KW-0805">Transcription regulation</keyword>
<dbReference type="InterPro" id="IPR036390">
    <property type="entry name" value="WH_DNA-bd_sf"/>
</dbReference>
<organism evidence="5 6">
    <name type="scientific">Hydrocarboniclastica marina</name>
    <dbReference type="NCBI Taxonomy" id="2259620"/>
    <lineage>
        <taxon>Bacteria</taxon>
        <taxon>Pseudomonadati</taxon>
        <taxon>Pseudomonadota</taxon>
        <taxon>Gammaproteobacteria</taxon>
        <taxon>Alteromonadales</taxon>
        <taxon>Alteromonadaceae</taxon>
        <taxon>Hydrocarboniclastica</taxon>
    </lineage>
</organism>
<dbReference type="SUPFAM" id="SSF46785">
    <property type="entry name" value="Winged helix' DNA-binding domain"/>
    <property type="match status" value="1"/>
</dbReference>
<dbReference type="FunFam" id="1.10.10.10:FF:000079">
    <property type="entry name" value="GntR family transcriptional regulator"/>
    <property type="match status" value="1"/>
</dbReference>
<dbReference type="Gene3D" id="3.40.1410.10">
    <property type="entry name" value="Chorismate lyase-like"/>
    <property type="match status" value="1"/>
</dbReference>
<keyword evidence="6" id="KW-1185">Reference proteome</keyword>
<dbReference type="Pfam" id="PF00392">
    <property type="entry name" value="GntR"/>
    <property type="match status" value="1"/>
</dbReference>
<dbReference type="SUPFAM" id="SSF64288">
    <property type="entry name" value="Chorismate lyase-like"/>
    <property type="match status" value="1"/>
</dbReference>
<evidence type="ECO:0000313" key="5">
    <source>
        <dbReference type="EMBL" id="QCF26120.1"/>
    </source>
</evidence>
<evidence type="ECO:0000256" key="1">
    <source>
        <dbReference type="ARBA" id="ARBA00023015"/>
    </source>
</evidence>
<dbReference type="InterPro" id="IPR028978">
    <property type="entry name" value="Chorismate_lyase_/UTRA_dom_sf"/>
</dbReference>
<evidence type="ECO:0000259" key="4">
    <source>
        <dbReference type="PROSITE" id="PS50949"/>
    </source>
</evidence>
<dbReference type="KEGG" id="hmi:soil367_09350"/>
<dbReference type="PANTHER" id="PTHR44846">
    <property type="entry name" value="MANNOSYL-D-GLYCERATE TRANSPORT/METABOLISM SYSTEM REPRESSOR MNGR-RELATED"/>
    <property type="match status" value="1"/>
</dbReference>
<dbReference type="InterPro" id="IPR036388">
    <property type="entry name" value="WH-like_DNA-bd_sf"/>
</dbReference>
<keyword evidence="2" id="KW-0238">DNA-binding</keyword>
<dbReference type="GO" id="GO:0003700">
    <property type="term" value="F:DNA-binding transcription factor activity"/>
    <property type="evidence" value="ECO:0007669"/>
    <property type="project" value="InterPro"/>
</dbReference>
<keyword evidence="3" id="KW-0804">Transcription</keyword>
<dbReference type="AlphaFoldDB" id="A0A4V1D8R6"/>
<dbReference type="EMBL" id="CP031093">
    <property type="protein sequence ID" value="QCF26120.1"/>
    <property type="molecule type" value="Genomic_DNA"/>
</dbReference>
<accession>A0A4V1D8R6</accession>
<dbReference type="GO" id="GO:0045892">
    <property type="term" value="P:negative regulation of DNA-templated transcription"/>
    <property type="evidence" value="ECO:0007669"/>
    <property type="project" value="TreeGrafter"/>
</dbReference>
<dbReference type="InterPro" id="IPR050679">
    <property type="entry name" value="Bact_HTH_transcr_reg"/>
</dbReference>
<dbReference type="Proteomes" id="UP000298049">
    <property type="component" value="Chromosome"/>
</dbReference>
<gene>
    <name evidence="5" type="ORF">soil367_09350</name>
</gene>